<evidence type="ECO:0000313" key="3">
    <source>
        <dbReference type="Proteomes" id="UP000030645"/>
    </source>
</evidence>
<gene>
    <name evidence="2" type="ORF">L484_005627</name>
</gene>
<evidence type="ECO:0000256" key="1">
    <source>
        <dbReference type="SAM" id="MobiDB-lite"/>
    </source>
</evidence>
<reference evidence="3" key="1">
    <citation type="submission" date="2013-01" db="EMBL/GenBank/DDBJ databases">
        <title>Draft Genome Sequence of a Mulberry Tree, Morus notabilis C.K. Schneid.</title>
        <authorList>
            <person name="He N."/>
            <person name="Zhao S."/>
        </authorList>
    </citation>
    <scope>NUCLEOTIDE SEQUENCE</scope>
</reference>
<accession>W9STS7</accession>
<protein>
    <submittedName>
        <fullName evidence="2">Uncharacterized protein</fullName>
    </submittedName>
</protein>
<sequence>MAAQILSKDKSSKTIKVTYPNPSHSNTSKLKTRVLLGKIPSLKEQKQKTHICKISLVGRRPSKASDLTLVRLSPCHPDRCATHALLSSSMREARPLFRLRFGRPVELAQDAAMELWV</sequence>
<dbReference type="Proteomes" id="UP000030645">
    <property type="component" value="Unassembled WGS sequence"/>
</dbReference>
<evidence type="ECO:0000313" key="2">
    <source>
        <dbReference type="EMBL" id="EXC26045.1"/>
    </source>
</evidence>
<feature type="region of interest" description="Disordered" evidence="1">
    <location>
        <begin position="1"/>
        <end position="27"/>
    </location>
</feature>
<name>W9STS7_9ROSA</name>
<dbReference type="AlphaFoldDB" id="W9STS7"/>
<proteinExistence type="predicted"/>
<keyword evidence="3" id="KW-1185">Reference proteome</keyword>
<dbReference type="EMBL" id="KE346093">
    <property type="protein sequence ID" value="EXC26045.1"/>
    <property type="molecule type" value="Genomic_DNA"/>
</dbReference>
<organism evidence="2 3">
    <name type="scientific">Morus notabilis</name>
    <dbReference type="NCBI Taxonomy" id="981085"/>
    <lineage>
        <taxon>Eukaryota</taxon>
        <taxon>Viridiplantae</taxon>
        <taxon>Streptophyta</taxon>
        <taxon>Embryophyta</taxon>
        <taxon>Tracheophyta</taxon>
        <taxon>Spermatophyta</taxon>
        <taxon>Magnoliopsida</taxon>
        <taxon>eudicotyledons</taxon>
        <taxon>Gunneridae</taxon>
        <taxon>Pentapetalae</taxon>
        <taxon>rosids</taxon>
        <taxon>fabids</taxon>
        <taxon>Rosales</taxon>
        <taxon>Moraceae</taxon>
        <taxon>Moreae</taxon>
        <taxon>Morus</taxon>
    </lineage>
</organism>